<sequence>MRALRVLKQSTNEVKEISKVKVGNRSERKTDPDPFIYHTKPPSEFWEKFRKKLVNNPESSSGMLLNEVQRWPPPGSIETVQVTPASKASDPAKNPYHKHDFRRMYPRLEMINQSELLNLLLTAPDQLKLPKVSASSSSSTTSLTSGGDGSLSNLFLSSSISESNMTSEDKQFKPPTPPGKPCPSISLFIICIKYSVDQYKRSETPPHPKDAYFPM</sequence>
<dbReference type="PANTHER" id="PTHR37325:SF1">
    <property type="entry name" value="OXIDOREDUCTASE 21 KDA SUBUNIT, PUTATIVE (AFU_ORTHOLOGUE AFUA_4G05910)-RELATED"/>
    <property type="match status" value="1"/>
</dbReference>
<proteinExistence type="predicted"/>
<evidence type="ECO:0000313" key="2">
    <source>
        <dbReference type="Proteomes" id="UP001153365"/>
    </source>
</evidence>
<comment type="caution">
    <text evidence="1">The sequence shown here is derived from an EMBL/GenBank/DDBJ whole genome shotgun (WGS) entry which is preliminary data.</text>
</comment>
<evidence type="ECO:0000313" key="1">
    <source>
        <dbReference type="EMBL" id="CAH7676315.1"/>
    </source>
</evidence>
<accession>A0AAV0B085</accession>
<gene>
    <name evidence="1" type="ORF">PPACK8108_LOCUS11434</name>
</gene>
<name>A0AAV0B085_PHAPC</name>
<dbReference type="InterPro" id="IPR016813">
    <property type="entry name" value="NADH_Ub_cplx-1_21kDa"/>
</dbReference>
<dbReference type="EMBL" id="CALTRL010002643">
    <property type="protein sequence ID" value="CAH7676315.1"/>
    <property type="molecule type" value="Genomic_DNA"/>
</dbReference>
<protein>
    <submittedName>
        <fullName evidence="1">Uncharacterized protein</fullName>
    </submittedName>
</protein>
<keyword evidence="2" id="KW-1185">Reference proteome</keyword>
<organism evidence="1 2">
    <name type="scientific">Phakopsora pachyrhizi</name>
    <name type="common">Asian soybean rust disease fungus</name>
    <dbReference type="NCBI Taxonomy" id="170000"/>
    <lineage>
        <taxon>Eukaryota</taxon>
        <taxon>Fungi</taxon>
        <taxon>Dikarya</taxon>
        <taxon>Basidiomycota</taxon>
        <taxon>Pucciniomycotina</taxon>
        <taxon>Pucciniomycetes</taxon>
        <taxon>Pucciniales</taxon>
        <taxon>Phakopsoraceae</taxon>
        <taxon>Phakopsora</taxon>
    </lineage>
</organism>
<dbReference type="AlphaFoldDB" id="A0AAV0B085"/>
<dbReference type="PANTHER" id="PTHR37325">
    <property type="entry name" value="OXIDOREDUCTASE 21 KDA SUBUNIT, PUTATIVE (AFU_ORTHOLOGUE AFUA_4G05910)-RELATED"/>
    <property type="match status" value="1"/>
</dbReference>
<reference evidence="1" key="1">
    <citation type="submission" date="2022-06" db="EMBL/GenBank/DDBJ databases">
        <authorList>
            <consortium name="SYNGENTA / RWTH Aachen University"/>
        </authorList>
    </citation>
    <scope>NUCLEOTIDE SEQUENCE</scope>
</reference>
<dbReference type="Proteomes" id="UP001153365">
    <property type="component" value="Unassembled WGS sequence"/>
</dbReference>